<dbReference type="Proteomes" id="UP000799755">
    <property type="component" value="Unassembled WGS sequence"/>
</dbReference>
<organism evidence="1 2">
    <name type="scientific">Lindgomyces ingoldianus</name>
    <dbReference type="NCBI Taxonomy" id="673940"/>
    <lineage>
        <taxon>Eukaryota</taxon>
        <taxon>Fungi</taxon>
        <taxon>Dikarya</taxon>
        <taxon>Ascomycota</taxon>
        <taxon>Pezizomycotina</taxon>
        <taxon>Dothideomycetes</taxon>
        <taxon>Pleosporomycetidae</taxon>
        <taxon>Pleosporales</taxon>
        <taxon>Lindgomycetaceae</taxon>
        <taxon>Lindgomyces</taxon>
    </lineage>
</organism>
<proteinExistence type="predicted"/>
<keyword evidence="2" id="KW-1185">Reference proteome</keyword>
<accession>A0ACB6Q6G0</accession>
<evidence type="ECO:0000313" key="2">
    <source>
        <dbReference type="Proteomes" id="UP000799755"/>
    </source>
</evidence>
<reference evidence="1" key="1">
    <citation type="journal article" date="2020" name="Stud. Mycol.">
        <title>101 Dothideomycetes genomes: a test case for predicting lifestyles and emergence of pathogens.</title>
        <authorList>
            <person name="Haridas S."/>
            <person name="Albert R."/>
            <person name="Binder M."/>
            <person name="Bloem J."/>
            <person name="Labutti K."/>
            <person name="Salamov A."/>
            <person name="Andreopoulos B."/>
            <person name="Baker S."/>
            <person name="Barry K."/>
            <person name="Bills G."/>
            <person name="Bluhm B."/>
            <person name="Cannon C."/>
            <person name="Castanera R."/>
            <person name="Culley D."/>
            <person name="Daum C."/>
            <person name="Ezra D."/>
            <person name="Gonzalez J."/>
            <person name="Henrissat B."/>
            <person name="Kuo A."/>
            <person name="Liang C."/>
            <person name="Lipzen A."/>
            <person name="Lutzoni F."/>
            <person name="Magnuson J."/>
            <person name="Mondo S."/>
            <person name="Nolan M."/>
            <person name="Ohm R."/>
            <person name="Pangilinan J."/>
            <person name="Park H.-J."/>
            <person name="Ramirez L."/>
            <person name="Alfaro M."/>
            <person name="Sun H."/>
            <person name="Tritt A."/>
            <person name="Yoshinaga Y."/>
            <person name="Zwiers L.-H."/>
            <person name="Turgeon B."/>
            <person name="Goodwin S."/>
            <person name="Spatafora J."/>
            <person name="Crous P."/>
            <person name="Grigoriev I."/>
        </authorList>
    </citation>
    <scope>NUCLEOTIDE SEQUENCE</scope>
    <source>
        <strain evidence="1">ATCC 200398</strain>
    </source>
</reference>
<sequence length="406" mass="46768">MLVGNLLMHKQYKRRWRAVKDLRDVYIRFNQAEAWYDLYGVDQNPGLLGKWLEYLHALNLEQFDSDVWKAMLKANKRRPELTPEGIQRNSQVAFCHQDMKELFVVDGMVCSPHFVTGNKMRFEKVGDLLKFLFLWDEEKRLGWGDKPYRTILRKSFELIERRLGRRRADRWLSEFLHLVRLTHWILPYPSNAAFITATKTSNGQGLKGRMMWFSAVYTHPSIVELPFKSVPSALYKVLWNAQRQILGSGSSGERMLWGTSQLISACRAQGILIHGLEEEREYWVVGKRSVGLKGFQPLWEKGLPPKLKMMKKIRDKSLDELDELMVEFTRIQGEGDESIGNQGVTNNNNEGEVGERSDVRHRRSIREVFMRHIGSNGGRSSQSSENIGTPTASGSGSVFMPSESVD</sequence>
<evidence type="ECO:0000313" key="1">
    <source>
        <dbReference type="EMBL" id="KAF2462478.1"/>
    </source>
</evidence>
<name>A0ACB6Q6G0_9PLEO</name>
<protein>
    <submittedName>
        <fullName evidence="1">Uncharacterized protein</fullName>
    </submittedName>
</protein>
<dbReference type="EMBL" id="MU003656">
    <property type="protein sequence ID" value="KAF2462478.1"/>
    <property type="molecule type" value="Genomic_DNA"/>
</dbReference>
<comment type="caution">
    <text evidence="1">The sequence shown here is derived from an EMBL/GenBank/DDBJ whole genome shotgun (WGS) entry which is preliminary data.</text>
</comment>
<gene>
    <name evidence="1" type="ORF">BDR25DRAFT_249210</name>
</gene>